<evidence type="ECO:0000256" key="4">
    <source>
        <dbReference type="ARBA" id="ARBA00023235"/>
    </source>
</evidence>
<dbReference type="Pfam" id="PF02746">
    <property type="entry name" value="MR_MLE_N"/>
    <property type="match status" value="1"/>
</dbReference>
<evidence type="ECO:0000256" key="5">
    <source>
        <dbReference type="PIRSR" id="PIRSR634603-1"/>
    </source>
</evidence>
<dbReference type="InterPro" id="IPR013342">
    <property type="entry name" value="Mandelate_racemase_C"/>
</dbReference>
<evidence type="ECO:0000313" key="9">
    <source>
        <dbReference type="EMBL" id="QEK52369.1"/>
    </source>
</evidence>
<organism evidence="9 10">
    <name type="scientific">Pedobacter aquae</name>
    <dbReference type="NCBI Taxonomy" id="2605747"/>
    <lineage>
        <taxon>Bacteria</taxon>
        <taxon>Pseudomonadati</taxon>
        <taxon>Bacteroidota</taxon>
        <taxon>Sphingobacteriia</taxon>
        <taxon>Sphingobacteriales</taxon>
        <taxon>Sphingobacteriaceae</taxon>
        <taxon>Pedobacter</taxon>
    </lineage>
</organism>
<dbReference type="Pfam" id="PF13378">
    <property type="entry name" value="MR_MLE_C"/>
    <property type="match status" value="1"/>
</dbReference>
<dbReference type="SUPFAM" id="SSF54826">
    <property type="entry name" value="Enolase N-terminal domain-like"/>
    <property type="match status" value="1"/>
</dbReference>
<keyword evidence="10" id="KW-1185">Reference proteome</keyword>
<name>A0A5C0VJU9_9SPHI</name>
<keyword evidence="4 7" id="KW-0413">Isomerase</keyword>
<evidence type="ECO:0000256" key="3">
    <source>
        <dbReference type="ARBA" id="ARBA00022842"/>
    </source>
</evidence>
<feature type="binding site" evidence="6">
    <location>
        <position position="180"/>
    </location>
    <ligand>
        <name>Mg(2+)</name>
        <dbReference type="ChEBI" id="CHEBI:18420"/>
    </ligand>
</feature>
<evidence type="ECO:0000256" key="1">
    <source>
        <dbReference type="ARBA" id="ARBA00008031"/>
    </source>
</evidence>
<dbReference type="EMBL" id="CP043329">
    <property type="protein sequence ID" value="QEK52369.1"/>
    <property type="molecule type" value="Genomic_DNA"/>
</dbReference>
<feature type="active site" description="Proton acceptor; specific for (R)-substrate epimerization" evidence="5">
    <location>
        <position position="156"/>
    </location>
</feature>
<dbReference type="SFLD" id="SFLDG00180">
    <property type="entry name" value="muconate_cycloisomerase"/>
    <property type="match status" value="1"/>
</dbReference>
<comment type="cofactor">
    <cofactor evidence="6 7">
        <name>Mg(2+)</name>
        <dbReference type="ChEBI" id="CHEBI:18420"/>
    </cofactor>
    <text evidence="6 7">Binds 1 Mg(2+) ion per subunit.</text>
</comment>
<sequence length="340" mass="37969">MKISYNSFNLLLKFPFTIAKFSRTSTPIMLVEVFHEGYTGIGEASMVPYMGENEETASSFLSKLDLSKFIFPFDFAAIHQYMDDITPGMPAIKAAVDIALYDLAGKLAQKPCYTFFDTWPQHMPATTYTIGIDEPEMIIKKVEDALQYDFKLLKVKLGRENDKQIIQTIRNITHLPLYVDANQGWTDKKEGLEMAFWLKEQGVVLIEQPMPKDNIDGNAWITSHSPIPIIGDEAIQRLADVAKAKGVYHGINIKLMKSAGLYEAYEMIKIARANDLKILMGCMSETSVATLAGAALAPLCDWADLDGPFMTTNNPFKTPDFLNGKYILSDEPGLGLKNPD</sequence>
<dbReference type="RefSeq" id="WP_149075165.1">
    <property type="nucleotide sequence ID" value="NZ_CP043329.1"/>
</dbReference>
<proteinExistence type="inferred from homology"/>
<accession>A0A5C0VJU9</accession>
<dbReference type="EC" id="5.1.1.-" evidence="7"/>
<dbReference type="Proteomes" id="UP000323653">
    <property type="component" value="Chromosome"/>
</dbReference>
<evidence type="ECO:0000259" key="8">
    <source>
        <dbReference type="SMART" id="SM00922"/>
    </source>
</evidence>
<feature type="active site" description="Proton acceptor; specific for (S)-substrate epimerization" evidence="5">
    <location>
        <position position="254"/>
    </location>
</feature>
<dbReference type="InterPro" id="IPR036849">
    <property type="entry name" value="Enolase-like_C_sf"/>
</dbReference>
<dbReference type="GO" id="GO:0016855">
    <property type="term" value="F:racemase and epimerase activity, acting on amino acids and derivatives"/>
    <property type="evidence" value="ECO:0007669"/>
    <property type="project" value="UniProtKB-UniRule"/>
</dbReference>
<comment type="similarity">
    <text evidence="1 7">Belongs to the mandelate racemase/muconate lactonizing enzyme family.</text>
</comment>
<evidence type="ECO:0000256" key="2">
    <source>
        <dbReference type="ARBA" id="ARBA00022723"/>
    </source>
</evidence>
<dbReference type="KEGG" id="pej:FYC62_12445"/>
<keyword evidence="2 6" id="KW-0479">Metal-binding</keyword>
<dbReference type="SMART" id="SM00922">
    <property type="entry name" value="MR_MLE"/>
    <property type="match status" value="1"/>
</dbReference>
<dbReference type="SUPFAM" id="SSF51604">
    <property type="entry name" value="Enolase C-terminal domain-like"/>
    <property type="match status" value="1"/>
</dbReference>
<dbReference type="InterPro" id="IPR013341">
    <property type="entry name" value="Mandelate_racemase_N_dom"/>
</dbReference>
<dbReference type="Gene3D" id="3.30.390.10">
    <property type="entry name" value="Enolase-like, N-terminal domain"/>
    <property type="match status" value="1"/>
</dbReference>
<dbReference type="InterPro" id="IPR029017">
    <property type="entry name" value="Enolase-like_N"/>
</dbReference>
<dbReference type="PANTHER" id="PTHR48080:SF3">
    <property type="entry name" value="ENOLASE SUPERFAMILY MEMBER DDB_G0284701"/>
    <property type="match status" value="1"/>
</dbReference>
<evidence type="ECO:0000256" key="7">
    <source>
        <dbReference type="RuleBase" id="RU366006"/>
    </source>
</evidence>
<dbReference type="SFLD" id="SFLDS00001">
    <property type="entry name" value="Enolase"/>
    <property type="match status" value="1"/>
</dbReference>
<feature type="binding site" evidence="6">
    <location>
        <position position="232"/>
    </location>
    <ligand>
        <name>Mg(2+)</name>
        <dbReference type="ChEBI" id="CHEBI:18420"/>
    </ligand>
</feature>
<dbReference type="GO" id="GO:0000287">
    <property type="term" value="F:magnesium ion binding"/>
    <property type="evidence" value="ECO:0007669"/>
    <property type="project" value="UniProtKB-ARBA"/>
</dbReference>
<dbReference type="InterPro" id="IPR034603">
    <property type="entry name" value="Dipeptide_epimerase"/>
</dbReference>
<protein>
    <recommendedName>
        <fullName evidence="7">Dipeptide epimerase</fullName>
        <ecNumber evidence="7">5.1.1.-</ecNumber>
    </recommendedName>
</protein>
<reference evidence="9 10" key="1">
    <citation type="submission" date="2019-08" db="EMBL/GenBank/DDBJ databases">
        <title>Pedobacter sp. nov., isolated from Han river, South Korea.</title>
        <authorList>
            <person name="Lee D.-H."/>
            <person name="Kim Y.-S."/>
            <person name="Hwang E.-M."/>
            <person name="Le Tran T.C."/>
            <person name="Cha C.-J."/>
        </authorList>
    </citation>
    <scope>NUCLEOTIDE SEQUENCE [LARGE SCALE GENOMIC DNA]</scope>
    <source>
        <strain evidence="9 10">CJ43</strain>
    </source>
</reference>
<dbReference type="CDD" id="cd03319">
    <property type="entry name" value="L-Ala-DL-Glu_epimerase"/>
    <property type="match status" value="1"/>
</dbReference>
<dbReference type="PANTHER" id="PTHR48080">
    <property type="entry name" value="D-GALACTONATE DEHYDRATASE-RELATED"/>
    <property type="match status" value="1"/>
</dbReference>
<dbReference type="Gene3D" id="3.20.20.120">
    <property type="entry name" value="Enolase-like C-terminal domain"/>
    <property type="match status" value="1"/>
</dbReference>
<keyword evidence="3 6" id="KW-0460">Magnesium</keyword>
<gene>
    <name evidence="9" type="ORF">FYC62_12445</name>
</gene>
<feature type="domain" description="Mandelate racemase/muconate lactonizing enzyme C-terminal" evidence="8">
    <location>
        <begin position="135"/>
        <end position="228"/>
    </location>
</feature>
<evidence type="ECO:0000256" key="6">
    <source>
        <dbReference type="PIRSR" id="PIRSR634603-3"/>
    </source>
</evidence>
<dbReference type="AlphaFoldDB" id="A0A5C0VJU9"/>
<dbReference type="InterPro" id="IPR034593">
    <property type="entry name" value="DgoD-like"/>
</dbReference>
<feature type="binding site" evidence="6">
    <location>
        <position position="207"/>
    </location>
    <ligand>
        <name>Mg(2+)</name>
        <dbReference type="ChEBI" id="CHEBI:18420"/>
    </ligand>
</feature>
<dbReference type="InterPro" id="IPR029065">
    <property type="entry name" value="Enolase_C-like"/>
</dbReference>
<evidence type="ECO:0000313" key="10">
    <source>
        <dbReference type="Proteomes" id="UP000323653"/>
    </source>
</evidence>